<sequence>MARLMILLLCAVSIIAYSAAYRGQRHHGGSHEHHDHPTAPVKPLHPTSKFWPSTKQPPKSSNEVKSAYSKLHFPTPEPQKDVPMKHVHPISYQNPKPQADDSAKSDHRQDKDHQSVHKYL</sequence>
<dbReference type="VEuPathDB" id="VectorBase:ADIR014763"/>
<dbReference type="AlphaFoldDB" id="A0A182NY57"/>
<evidence type="ECO:0000313" key="3">
    <source>
        <dbReference type="EnsemblMetazoa" id="ADIR014763-PA"/>
    </source>
</evidence>
<keyword evidence="4" id="KW-1185">Reference proteome</keyword>
<proteinExistence type="predicted"/>
<evidence type="ECO:0000256" key="1">
    <source>
        <dbReference type="SAM" id="MobiDB-lite"/>
    </source>
</evidence>
<dbReference type="EnsemblMetazoa" id="ADIR014763-RA">
    <property type="protein sequence ID" value="ADIR014763-PA"/>
    <property type="gene ID" value="ADIR014763"/>
</dbReference>
<feature type="compositionally biased region" description="Polar residues" evidence="1">
    <location>
        <begin position="50"/>
        <end position="64"/>
    </location>
</feature>
<feature type="region of interest" description="Disordered" evidence="1">
    <location>
        <begin position="22"/>
        <end position="120"/>
    </location>
</feature>
<protein>
    <submittedName>
        <fullName evidence="3">Uncharacterized protein</fullName>
    </submittedName>
</protein>
<feature type="signal peptide" evidence="2">
    <location>
        <begin position="1"/>
        <end position="20"/>
    </location>
</feature>
<reference evidence="4" key="1">
    <citation type="submission" date="2013-03" db="EMBL/GenBank/DDBJ databases">
        <title>The Genome Sequence of Anopheles dirus WRAIR2.</title>
        <authorList>
            <consortium name="The Broad Institute Genomics Platform"/>
            <person name="Neafsey D.E."/>
            <person name="Walton C."/>
            <person name="Walker B."/>
            <person name="Young S.K."/>
            <person name="Zeng Q."/>
            <person name="Gargeya S."/>
            <person name="Fitzgerald M."/>
            <person name="Haas B."/>
            <person name="Abouelleil A."/>
            <person name="Allen A.W."/>
            <person name="Alvarado L."/>
            <person name="Arachchi H.M."/>
            <person name="Berlin A.M."/>
            <person name="Chapman S.B."/>
            <person name="Gainer-Dewar J."/>
            <person name="Goldberg J."/>
            <person name="Griggs A."/>
            <person name="Gujja S."/>
            <person name="Hansen M."/>
            <person name="Howarth C."/>
            <person name="Imamovic A."/>
            <person name="Ireland A."/>
            <person name="Larimer J."/>
            <person name="McCowan C."/>
            <person name="Murphy C."/>
            <person name="Pearson M."/>
            <person name="Poon T.W."/>
            <person name="Priest M."/>
            <person name="Roberts A."/>
            <person name="Saif S."/>
            <person name="Shea T."/>
            <person name="Sisk P."/>
            <person name="Sykes S."/>
            <person name="Wortman J."/>
            <person name="Nusbaum C."/>
            <person name="Birren B."/>
        </authorList>
    </citation>
    <scope>NUCLEOTIDE SEQUENCE [LARGE SCALE GENOMIC DNA]</scope>
    <source>
        <strain evidence="4">WRAIR2</strain>
    </source>
</reference>
<accession>A0A182NY57</accession>
<evidence type="ECO:0000313" key="4">
    <source>
        <dbReference type="Proteomes" id="UP000075884"/>
    </source>
</evidence>
<name>A0A182NY57_9DIPT</name>
<dbReference type="Proteomes" id="UP000075884">
    <property type="component" value="Unassembled WGS sequence"/>
</dbReference>
<feature type="chain" id="PRO_5008130487" evidence="2">
    <location>
        <begin position="21"/>
        <end position="120"/>
    </location>
</feature>
<feature type="compositionally biased region" description="Basic and acidic residues" evidence="1">
    <location>
        <begin position="98"/>
        <end position="120"/>
    </location>
</feature>
<organism evidence="3 4">
    <name type="scientific">Anopheles dirus</name>
    <dbReference type="NCBI Taxonomy" id="7168"/>
    <lineage>
        <taxon>Eukaryota</taxon>
        <taxon>Metazoa</taxon>
        <taxon>Ecdysozoa</taxon>
        <taxon>Arthropoda</taxon>
        <taxon>Hexapoda</taxon>
        <taxon>Insecta</taxon>
        <taxon>Pterygota</taxon>
        <taxon>Neoptera</taxon>
        <taxon>Endopterygota</taxon>
        <taxon>Diptera</taxon>
        <taxon>Nematocera</taxon>
        <taxon>Culicoidea</taxon>
        <taxon>Culicidae</taxon>
        <taxon>Anophelinae</taxon>
        <taxon>Anopheles</taxon>
    </lineage>
</organism>
<reference evidence="3" key="2">
    <citation type="submission" date="2020-05" db="UniProtKB">
        <authorList>
            <consortium name="EnsemblMetazoa"/>
        </authorList>
    </citation>
    <scope>IDENTIFICATION</scope>
    <source>
        <strain evidence="3">WRAIR2</strain>
    </source>
</reference>
<keyword evidence="2" id="KW-0732">Signal</keyword>
<evidence type="ECO:0000256" key="2">
    <source>
        <dbReference type="SAM" id="SignalP"/>
    </source>
</evidence>